<dbReference type="Proteomes" id="UP001203342">
    <property type="component" value="Unassembled WGS sequence"/>
</dbReference>
<evidence type="ECO:0000313" key="3">
    <source>
        <dbReference type="Proteomes" id="UP001203342"/>
    </source>
</evidence>
<accession>A0ABT0TG07</accession>
<comment type="caution">
    <text evidence="2">The sequence shown here is derived from an EMBL/GenBank/DDBJ whole genome shotgun (WGS) entry which is preliminary data.</text>
</comment>
<keyword evidence="1" id="KW-0732">Signal</keyword>
<sequence>MKKLLILSFLLLSGLSNLFAQSSTCANAQAMCSGNQGPFNNTTSVPSFGNLGCLGSTPNPAWFYLQVGTSGNIDMTLSQIRNSNGNPIDVDFILWGPFNSLTNICNNLSLYSPGYSGPNNVVDCSYSASATETVNIPNAVVGQYYMLLVTNYSNQAGTYTLNQSGGAGALSCEIVCGVTLGPDRYLCGATTSVTLTATFLNPPTTPGSPVYSWYLNGVLQYTTTTNTTTVNQSGTWTVSVTRPGCSDVATDDIIVQFIGAVPFNSIGPFSGAAGECDPVFNLLSYQASLVAPFDPASFTFVYYDENGDIITDPANFSPADDTFIGINISAGPCSVFDIVEFYVDCVPATCDLDLTSAPATSSQNLCLNDPIVNITYQTSGDATNANVTGLPSGLSSSYTAGVLTISGNPTQTGTFNYTVETVGCTPNLTLTGSIVVNPNPTFTSLAANGPICIGQDAVFTLVGTPGAIVLYSIDGGSVQIANLDSSSGSATVTILAATSNVTINLIEIELGTCDIVLTNTATVVVQPTPAIPLITMTAPTCTADGFSTIINYDATLTYTFTPAGPTIDSTGLISGMTFGTSYTVTAGNGTCTSQASSSFSNTATLSIPLVPTISVTAPTCSANGFATITNYVTGLTYNFTPVGPTVDSTGLISGMTFGTSYVVSANNGSCSSTDSSSFVVNSILPTPVAPTVSVTAPTCAADGFSTITNYDATLTYTFTPAGPTINASGLVQGMVLGTSYQVTSTNASSCTSLVSNSFVNNPMLVTPAVPTISVTAPTCSANGFATITNYVTGLTYNFTPVGPTVDSTGLISGMTFGTSYVVSANNGSCSS</sequence>
<feature type="signal peptide" evidence="1">
    <location>
        <begin position="1"/>
        <end position="20"/>
    </location>
</feature>
<dbReference type="Gene3D" id="2.60.40.10">
    <property type="entry name" value="Immunoglobulins"/>
    <property type="match status" value="1"/>
</dbReference>
<protein>
    <recommendedName>
        <fullName evidence="4">Ig-like domain-containing protein</fullName>
    </recommendedName>
</protein>
<keyword evidence="3" id="KW-1185">Reference proteome</keyword>
<feature type="chain" id="PRO_5045249684" description="Ig-like domain-containing protein" evidence="1">
    <location>
        <begin position="21"/>
        <end position="831"/>
    </location>
</feature>
<evidence type="ECO:0000313" key="2">
    <source>
        <dbReference type="EMBL" id="MCL9769911.1"/>
    </source>
</evidence>
<organism evidence="2 3">
    <name type="scientific">Flavobacterium fragile</name>
    <dbReference type="NCBI Taxonomy" id="2949085"/>
    <lineage>
        <taxon>Bacteria</taxon>
        <taxon>Pseudomonadati</taxon>
        <taxon>Bacteroidota</taxon>
        <taxon>Flavobacteriia</taxon>
        <taxon>Flavobacteriales</taxon>
        <taxon>Flavobacteriaceae</taxon>
        <taxon>Flavobacterium</taxon>
    </lineage>
</organism>
<feature type="non-terminal residue" evidence="2">
    <location>
        <position position="831"/>
    </location>
</feature>
<gene>
    <name evidence="2" type="ORF">NAT47_05730</name>
</gene>
<dbReference type="EMBL" id="JAMLJN010000003">
    <property type="protein sequence ID" value="MCL9769911.1"/>
    <property type="molecule type" value="Genomic_DNA"/>
</dbReference>
<reference evidence="2 3" key="1">
    <citation type="submission" date="2022-05" db="EMBL/GenBank/DDBJ databases">
        <title>Flavobacterium sp., isolated from activated sludge.</title>
        <authorList>
            <person name="Ran Q."/>
        </authorList>
    </citation>
    <scope>NUCLEOTIDE SEQUENCE [LARGE SCALE GENOMIC DNA]</scope>
    <source>
        <strain evidence="2 3">HXWNR69</strain>
    </source>
</reference>
<evidence type="ECO:0000256" key="1">
    <source>
        <dbReference type="SAM" id="SignalP"/>
    </source>
</evidence>
<name>A0ABT0TG07_9FLAO</name>
<dbReference type="InterPro" id="IPR013783">
    <property type="entry name" value="Ig-like_fold"/>
</dbReference>
<proteinExistence type="predicted"/>
<evidence type="ECO:0008006" key="4">
    <source>
        <dbReference type="Google" id="ProtNLM"/>
    </source>
</evidence>